<dbReference type="HOGENOM" id="CLU_073076_2_1_12"/>
<dbReference type="Proteomes" id="UP000000611">
    <property type="component" value="Chromosome"/>
</dbReference>
<dbReference type="KEGG" id="bdu:BDU_716"/>
<dbReference type="eggNOG" id="COG1579">
    <property type="taxonomic scope" value="Bacteria"/>
</dbReference>
<dbReference type="AlphaFoldDB" id="B5RMQ6"/>
<dbReference type="InterPro" id="IPR003743">
    <property type="entry name" value="Zf-RING_7"/>
</dbReference>
<feature type="domain" description="C4-type zinc ribbon" evidence="2">
    <location>
        <begin position="203"/>
        <end position="236"/>
    </location>
</feature>
<proteinExistence type="predicted"/>
<sequence length="258" mass="30209">MNKEVFVESNIDILRNLEGIYKSKFELEERQRNIPKYLQTKKVQIDGLVETFAELQLRFKEYQKEDASLKLDIQDINVRKSKAEEKIDSIKTQREYEALEKELQTIIDDEVAIRKKMTHITGLKTKVDREIADVKSKLEIEQNIYAVESNDLENELLEIVKKLDSIKSEEEKYSSRMDEDFLFKFQRIIRNKSNGVVPLIDSVCKGCHMILPVEFANKVRREPDDIKFCPYCSRILYYQDKFEVGLGMVPGGLADLIE</sequence>
<evidence type="ECO:0000259" key="2">
    <source>
        <dbReference type="Pfam" id="PF02591"/>
    </source>
</evidence>
<evidence type="ECO:0000313" key="3">
    <source>
        <dbReference type="EMBL" id="ACH93642.1"/>
    </source>
</evidence>
<name>B5RMQ6_BORDL</name>
<evidence type="ECO:0000256" key="1">
    <source>
        <dbReference type="SAM" id="Coils"/>
    </source>
</evidence>
<dbReference type="Pfam" id="PF02591">
    <property type="entry name" value="Zn_ribbon_9"/>
    <property type="match status" value="1"/>
</dbReference>
<protein>
    <submittedName>
        <fullName evidence="3">Uncharacterized conserved protein</fullName>
    </submittedName>
</protein>
<accession>B5RMQ6</accession>
<keyword evidence="4" id="KW-1185">Reference proteome</keyword>
<dbReference type="Gene3D" id="1.10.287.1490">
    <property type="match status" value="1"/>
</dbReference>
<dbReference type="EMBL" id="CP000976">
    <property type="protein sequence ID" value="ACH93642.1"/>
    <property type="molecule type" value="Genomic_DNA"/>
</dbReference>
<reference evidence="3 4" key="1">
    <citation type="journal article" date="2008" name="PLoS Genet.">
        <title>The genome of Borrelia recurrentis, the agent of deadly louse-borne relapsing fever, is a degraded subset of tick-borne Borrelia duttonii.</title>
        <authorList>
            <person name="Lescot M."/>
            <person name="Audic S."/>
            <person name="Robert C."/>
            <person name="Nguyen T.T."/>
            <person name="Blanc G."/>
            <person name="Cutler S.J."/>
            <person name="Wincker P."/>
            <person name="Couloux A."/>
            <person name="Claverie J.-M."/>
            <person name="Raoult D."/>
            <person name="Drancourt M."/>
        </authorList>
    </citation>
    <scope>NUCLEOTIDE SEQUENCE [LARGE SCALE GENOMIC DNA]</scope>
    <source>
        <strain evidence="3 4">Ly</strain>
    </source>
</reference>
<dbReference type="STRING" id="412419.BDU_716"/>
<keyword evidence="1" id="KW-0175">Coiled coil</keyword>
<evidence type="ECO:0000313" key="4">
    <source>
        <dbReference type="Proteomes" id="UP000000611"/>
    </source>
</evidence>
<feature type="coiled-coil region" evidence="1">
    <location>
        <begin position="45"/>
        <end position="109"/>
    </location>
</feature>
<gene>
    <name evidence="3" type="ordered locus">BDU_716</name>
</gene>
<organism evidence="3 4">
    <name type="scientific">Borrelia duttonii (strain Ly)</name>
    <dbReference type="NCBI Taxonomy" id="412419"/>
    <lineage>
        <taxon>Bacteria</taxon>
        <taxon>Pseudomonadati</taxon>
        <taxon>Spirochaetota</taxon>
        <taxon>Spirochaetia</taxon>
        <taxon>Spirochaetales</taxon>
        <taxon>Borreliaceae</taxon>
        <taxon>Borrelia</taxon>
    </lineage>
</organism>